<keyword evidence="1" id="KW-0732">Signal</keyword>
<comment type="caution">
    <text evidence="2">The sequence shown here is derived from an EMBL/GenBank/DDBJ whole genome shotgun (WGS) entry which is preliminary data.</text>
</comment>
<evidence type="ECO:0000313" key="2">
    <source>
        <dbReference type="EMBL" id="KRX25188.1"/>
    </source>
</evidence>
<accession>A0A0V0SEV6</accession>
<feature type="chain" id="PRO_5006868678" evidence="1">
    <location>
        <begin position="24"/>
        <end position="326"/>
    </location>
</feature>
<dbReference type="Proteomes" id="UP000054630">
    <property type="component" value="Unassembled WGS sequence"/>
</dbReference>
<sequence>MILTSAKVLAIIIWCSVASVVESYECGVQITEFFHCLDIHYANALQTKYPAFDQETFVSKVSNCFTVLQNITLNKLTMFDVDYDFRNQCVTPDRFDRIEPIANVTPYSEIEIKIVLNPLWFSNSSEHEYNGNEEKCMMEAYNDTVQLIQKCIRKVIPGFEFPENIDIPSRSDYYRRLVQYGKKPDDLFDTVAIKSIRAANSKNVCPNEDSSMNTKKCLISVFHQYQQSSFDHVLRIDMLFRELCSSVGVCMLNMTDHCQEKLKQLESMECQCARNEIPNMLAILLAQYEKCFGLKAFEKPVETAIRNRVEEECKVQHQLKKMCCLN</sequence>
<evidence type="ECO:0000256" key="1">
    <source>
        <dbReference type="SAM" id="SignalP"/>
    </source>
</evidence>
<organism evidence="2 3">
    <name type="scientific">Trichinella nelsoni</name>
    <dbReference type="NCBI Taxonomy" id="6336"/>
    <lineage>
        <taxon>Eukaryota</taxon>
        <taxon>Metazoa</taxon>
        <taxon>Ecdysozoa</taxon>
        <taxon>Nematoda</taxon>
        <taxon>Enoplea</taxon>
        <taxon>Dorylaimia</taxon>
        <taxon>Trichinellida</taxon>
        <taxon>Trichinellidae</taxon>
        <taxon>Trichinella</taxon>
    </lineage>
</organism>
<proteinExistence type="predicted"/>
<dbReference type="STRING" id="6336.A0A0V0SEV6"/>
<keyword evidence="3" id="KW-1185">Reference proteome</keyword>
<dbReference type="AlphaFoldDB" id="A0A0V0SEV6"/>
<gene>
    <name evidence="2" type="ORF">T07_15290</name>
</gene>
<evidence type="ECO:0000313" key="3">
    <source>
        <dbReference type="Proteomes" id="UP000054630"/>
    </source>
</evidence>
<protein>
    <submittedName>
        <fullName evidence="2">Uncharacterized protein</fullName>
    </submittedName>
</protein>
<name>A0A0V0SEV6_9BILA</name>
<dbReference type="OrthoDB" id="5913623at2759"/>
<feature type="signal peptide" evidence="1">
    <location>
        <begin position="1"/>
        <end position="23"/>
    </location>
</feature>
<dbReference type="EMBL" id="JYDL01000013">
    <property type="protein sequence ID" value="KRX25188.1"/>
    <property type="molecule type" value="Genomic_DNA"/>
</dbReference>
<reference evidence="2 3" key="1">
    <citation type="submission" date="2015-01" db="EMBL/GenBank/DDBJ databases">
        <title>Evolution of Trichinella species and genotypes.</title>
        <authorList>
            <person name="Korhonen P.K."/>
            <person name="Edoardo P."/>
            <person name="Giuseppe L.R."/>
            <person name="Gasser R.B."/>
        </authorList>
    </citation>
    <scope>NUCLEOTIDE SEQUENCE [LARGE SCALE GENOMIC DNA]</scope>
    <source>
        <strain evidence="2">ISS37</strain>
    </source>
</reference>